<dbReference type="EMBL" id="OU503040">
    <property type="protein sequence ID" value="CAI9762192.1"/>
    <property type="molecule type" value="Genomic_DNA"/>
</dbReference>
<sequence length="203" mass="22520">MEVLNLELKELLVASISRNRKMVLNLDLNCPPQDEDSLGINNSLNVDTTLKLGLPCVQVRTSYEPDDDEVIICSPRSFAEAVNKSRRNRTVIEVVDDESEFQGADSARRPGNGNRCPRISAKQRGGGVNTRVHWVDQDLVELSQPVPQQKAPTFSCPKFSTNVPPVGVSLKQKMFSGSTFLILNNYSMPMVPNSDISKVKFKS</sequence>
<reference evidence="2" key="1">
    <citation type="submission" date="2023-05" db="EMBL/GenBank/DDBJ databases">
        <authorList>
            <person name="Huff M."/>
        </authorList>
    </citation>
    <scope>NUCLEOTIDE SEQUENCE</scope>
</reference>
<evidence type="ECO:0000313" key="3">
    <source>
        <dbReference type="Proteomes" id="UP000834106"/>
    </source>
</evidence>
<name>A0AAD2DPH7_9LAMI</name>
<evidence type="ECO:0000313" key="2">
    <source>
        <dbReference type="EMBL" id="CAI9762192.1"/>
    </source>
</evidence>
<evidence type="ECO:0000256" key="1">
    <source>
        <dbReference type="SAM" id="MobiDB-lite"/>
    </source>
</evidence>
<accession>A0AAD2DPH7</accession>
<dbReference type="Proteomes" id="UP000834106">
    <property type="component" value="Chromosome 5"/>
</dbReference>
<gene>
    <name evidence="2" type="ORF">FPE_LOCUS9622</name>
</gene>
<dbReference type="AlphaFoldDB" id="A0AAD2DPH7"/>
<feature type="region of interest" description="Disordered" evidence="1">
    <location>
        <begin position="100"/>
        <end position="127"/>
    </location>
</feature>
<organism evidence="2 3">
    <name type="scientific">Fraxinus pennsylvanica</name>
    <dbReference type="NCBI Taxonomy" id="56036"/>
    <lineage>
        <taxon>Eukaryota</taxon>
        <taxon>Viridiplantae</taxon>
        <taxon>Streptophyta</taxon>
        <taxon>Embryophyta</taxon>
        <taxon>Tracheophyta</taxon>
        <taxon>Spermatophyta</taxon>
        <taxon>Magnoliopsida</taxon>
        <taxon>eudicotyledons</taxon>
        <taxon>Gunneridae</taxon>
        <taxon>Pentapetalae</taxon>
        <taxon>asterids</taxon>
        <taxon>lamiids</taxon>
        <taxon>Lamiales</taxon>
        <taxon>Oleaceae</taxon>
        <taxon>Oleeae</taxon>
        <taxon>Fraxinus</taxon>
    </lineage>
</organism>
<keyword evidence="3" id="KW-1185">Reference proteome</keyword>
<proteinExistence type="predicted"/>
<protein>
    <submittedName>
        <fullName evidence="2">Uncharacterized protein</fullName>
    </submittedName>
</protein>